<name>A0AAU7C846_9BACT</name>
<dbReference type="AlphaFoldDB" id="A0AAU7C846"/>
<dbReference type="RefSeq" id="WP_406693885.1">
    <property type="nucleotide sequence ID" value="NZ_CP155447.1"/>
</dbReference>
<dbReference type="InterPro" id="IPR024078">
    <property type="entry name" value="LmbE-like_dom_sf"/>
</dbReference>
<dbReference type="InterPro" id="IPR003737">
    <property type="entry name" value="GlcNAc_PI_deacetylase-related"/>
</dbReference>
<dbReference type="SUPFAM" id="SSF102588">
    <property type="entry name" value="LmbE-like"/>
    <property type="match status" value="1"/>
</dbReference>
<reference evidence="1" key="1">
    <citation type="submission" date="2024-05" db="EMBL/GenBank/DDBJ databases">
        <title>Planctomycetes of the genus Singulisphaera possess chitinolytic capabilities.</title>
        <authorList>
            <person name="Ivanova A."/>
        </authorList>
    </citation>
    <scope>NUCLEOTIDE SEQUENCE</scope>
    <source>
        <strain evidence="1">Ch08T</strain>
    </source>
</reference>
<dbReference type="EMBL" id="CP155447">
    <property type="protein sequence ID" value="XBH01194.1"/>
    <property type="molecule type" value="Genomic_DNA"/>
</dbReference>
<protein>
    <submittedName>
        <fullName evidence="1">PIG-L family deacetylase</fullName>
    </submittedName>
</protein>
<dbReference type="Gene3D" id="3.40.50.10320">
    <property type="entry name" value="LmbE-like"/>
    <property type="match status" value="1"/>
</dbReference>
<sequence length="228" mass="25782">MPTLLAMGAHYDDCVFGIPGIMLQAIKKHYRVVILAMIGDYTNWAPVKGRGKELVEGTTAICKEHGVELRYLDFKSHCFDVTLETKRAVAEVVADVQPDVAFMLWGQDHHDDHVVASQLSEIALRYASPLLDNRPVKNPRRIYSYDNGPRHTIGFEPDTFVDVTHEWEQAIDWLGQFMALVRNEPYKPGSRDSAQHVKEALAAYRGITCGTRYAEAVWSLNKSPRDIL</sequence>
<accession>A0AAU7C846</accession>
<organism evidence="1">
    <name type="scientific">Singulisphaera sp. Ch08</name>
    <dbReference type="NCBI Taxonomy" id="3120278"/>
    <lineage>
        <taxon>Bacteria</taxon>
        <taxon>Pseudomonadati</taxon>
        <taxon>Planctomycetota</taxon>
        <taxon>Planctomycetia</taxon>
        <taxon>Isosphaerales</taxon>
        <taxon>Isosphaeraceae</taxon>
        <taxon>Singulisphaera</taxon>
    </lineage>
</organism>
<evidence type="ECO:0000313" key="1">
    <source>
        <dbReference type="EMBL" id="XBH01194.1"/>
    </source>
</evidence>
<proteinExistence type="predicted"/>
<dbReference type="Pfam" id="PF02585">
    <property type="entry name" value="PIG-L"/>
    <property type="match status" value="1"/>
</dbReference>
<gene>
    <name evidence="1" type="ORF">V5E97_22880</name>
</gene>